<dbReference type="PANTHER" id="PTHR36933">
    <property type="entry name" value="SLL0788 PROTEIN"/>
    <property type="match status" value="1"/>
</dbReference>
<keyword evidence="1" id="KW-0472">Membrane</keyword>
<keyword evidence="4" id="KW-1185">Reference proteome</keyword>
<evidence type="ECO:0000256" key="1">
    <source>
        <dbReference type="SAM" id="Phobius"/>
    </source>
</evidence>
<feature type="domain" description="DUF305" evidence="2">
    <location>
        <begin position="52"/>
        <end position="219"/>
    </location>
</feature>
<name>A0A4V2F019_9MICO</name>
<organism evidence="3 4">
    <name type="scientific">Agromyces ramosus</name>
    <dbReference type="NCBI Taxonomy" id="33879"/>
    <lineage>
        <taxon>Bacteria</taxon>
        <taxon>Bacillati</taxon>
        <taxon>Actinomycetota</taxon>
        <taxon>Actinomycetes</taxon>
        <taxon>Micrococcales</taxon>
        <taxon>Microbacteriaceae</taxon>
        <taxon>Agromyces</taxon>
    </lineage>
</organism>
<accession>A0A4V2F019</accession>
<feature type="transmembrane region" description="Helical" evidence="1">
    <location>
        <begin position="12"/>
        <end position="35"/>
    </location>
</feature>
<dbReference type="RefSeq" id="WP_130351761.1">
    <property type="nucleotide sequence ID" value="NZ_SGWY01000001.1"/>
</dbReference>
<dbReference type="PANTHER" id="PTHR36933:SF1">
    <property type="entry name" value="SLL0788 PROTEIN"/>
    <property type="match status" value="1"/>
</dbReference>
<proteinExistence type="predicted"/>
<evidence type="ECO:0000259" key="2">
    <source>
        <dbReference type="Pfam" id="PF03713"/>
    </source>
</evidence>
<dbReference type="InterPro" id="IPR005183">
    <property type="entry name" value="DUF305_CopM-like"/>
</dbReference>
<evidence type="ECO:0000313" key="3">
    <source>
        <dbReference type="EMBL" id="RZS68450.1"/>
    </source>
</evidence>
<keyword evidence="1" id="KW-1133">Transmembrane helix</keyword>
<dbReference type="OrthoDB" id="26872at2"/>
<keyword evidence="1" id="KW-0812">Transmembrane</keyword>
<reference evidence="3 4" key="1">
    <citation type="submission" date="2019-02" db="EMBL/GenBank/DDBJ databases">
        <title>Genomic Encyclopedia of Type Strains, Phase IV (KMG-IV): sequencing the most valuable type-strain genomes for metagenomic binning, comparative biology and taxonomic classification.</title>
        <authorList>
            <person name="Goeker M."/>
        </authorList>
    </citation>
    <scope>NUCLEOTIDE SEQUENCE [LARGE SCALE GENOMIC DNA]</scope>
    <source>
        <strain evidence="3 4">DSM 43045</strain>
    </source>
</reference>
<protein>
    <submittedName>
        <fullName evidence="3">Uncharacterized protein (DUF305 family)</fullName>
    </submittedName>
</protein>
<dbReference type="Pfam" id="PF03713">
    <property type="entry name" value="DUF305"/>
    <property type="match status" value="1"/>
</dbReference>
<dbReference type="EMBL" id="SGWY01000001">
    <property type="protein sequence ID" value="RZS68450.1"/>
    <property type="molecule type" value="Genomic_DNA"/>
</dbReference>
<comment type="caution">
    <text evidence="3">The sequence shown here is derived from an EMBL/GenBank/DDBJ whole genome shotgun (WGS) entry which is preliminary data.</text>
</comment>
<gene>
    <name evidence="3" type="ORF">EV187_0879</name>
</gene>
<dbReference type="Proteomes" id="UP000293289">
    <property type="component" value="Unassembled WGS sequence"/>
</dbReference>
<dbReference type="AlphaFoldDB" id="A0A4V2F019"/>
<dbReference type="Gene3D" id="1.20.1260.10">
    <property type="match status" value="1"/>
</dbReference>
<evidence type="ECO:0000313" key="4">
    <source>
        <dbReference type="Proteomes" id="UP000293289"/>
    </source>
</evidence>
<dbReference type="InterPro" id="IPR012347">
    <property type="entry name" value="Ferritin-like"/>
</dbReference>
<sequence length="223" mass="23332">MARPDAAPVTRVGRVAVLVAASVAVVVVAVVAFSVGRLSTLAESPPTDTSAEAGFARDMQVHHQQGVELAMIVRDASDDPDVRLLADDIATTQAQQSGQLYGWLRGWGLPQAGAEPSMTWMTRASADDAATHGVHDADAHAPGTPMPGLATPDQVAALRAATGVDAERRFLELMIAHHRGAIEMADAALARSSNDLVVPFANSILQSQEAEIALMEDLLAGRS</sequence>